<dbReference type="Proteomes" id="UP000095085">
    <property type="component" value="Unassembled WGS sequence"/>
</dbReference>
<evidence type="ECO:0000313" key="3">
    <source>
        <dbReference type="Proteomes" id="UP000095085"/>
    </source>
</evidence>
<dbReference type="RefSeq" id="XP_020076002.1">
    <property type="nucleotide sequence ID" value="XM_020223560.1"/>
</dbReference>
<reference evidence="3" key="1">
    <citation type="submission" date="2016-05" db="EMBL/GenBank/DDBJ databases">
        <title>Comparative genomics of biotechnologically important yeasts.</title>
        <authorList>
            <consortium name="DOE Joint Genome Institute"/>
            <person name="Riley R."/>
            <person name="Haridas S."/>
            <person name="Wolfe K.H."/>
            <person name="Lopes M.R."/>
            <person name="Hittinger C.T."/>
            <person name="Goker M."/>
            <person name="Salamov A."/>
            <person name="Wisecaver J."/>
            <person name="Long T.M."/>
            <person name="Aerts A.L."/>
            <person name="Barry K."/>
            <person name="Choi C."/>
            <person name="Clum A."/>
            <person name="Coughlan A.Y."/>
            <person name="Deshpande S."/>
            <person name="Douglass A.P."/>
            <person name="Hanson S.J."/>
            <person name="Klenk H.-P."/>
            <person name="Labutti K."/>
            <person name="Lapidus A."/>
            <person name="Lindquist E."/>
            <person name="Lipzen A."/>
            <person name="Meier-Kolthoff J.P."/>
            <person name="Ohm R.A."/>
            <person name="Otillar R.P."/>
            <person name="Pangilinan J."/>
            <person name="Peng Y."/>
            <person name="Rokas A."/>
            <person name="Rosa C.A."/>
            <person name="Scheuner C."/>
            <person name="Sibirny A.A."/>
            <person name="Slot J.C."/>
            <person name="Stielow J.B."/>
            <person name="Sun H."/>
            <person name="Kurtzman C.P."/>
            <person name="Blackwell M."/>
            <person name="Grigoriev I.V."/>
            <person name="Jeffries T.W."/>
        </authorList>
    </citation>
    <scope>NUCLEOTIDE SEQUENCE [LARGE SCALE GENOMIC DNA]</scope>
    <source>
        <strain evidence="3">NRRL Y-1933</strain>
    </source>
</reference>
<gene>
    <name evidence="2" type="ORF">HYPBUDRAFT_6237</name>
</gene>
<dbReference type="InterPro" id="IPR021264">
    <property type="entry name" value="AFUB_079030/YDR124W-like"/>
</dbReference>
<protein>
    <recommendedName>
        <fullName evidence="1">Subtelomeric hrmA-associated cluster protein AFUB-079030/YDR124W-like helical bundle domain-containing protein</fullName>
    </recommendedName>
</protein>
<accession>A0A1E4RIL3</accession>
<dbReference type="InterPro" id="IPR047092">
    <property type="entry name" value="AFUB_07903/YDR124W-like_hel"/>
</dbReference>
<dbReference type="AlphaFoldDB" id="A0A1E4RIL3"/>
<evidence type="ECO:0000259" key="1">
    <source>
        <dbReference type="Pfam" id="PF11001"/>
    </source>
</evidence>
<dbReference type="OrthoDB" id="5338458at2759"/>
<dbReference type="GeneID" id="30998109"/>
<keyword evidence="3" id="KW-1185">Reference proteome</keyword>
<sequence length="445" mass="51086">MTLSSDEASFPLTSPTTLRSLQFSKVHAPLTPRECVQEALKVIMRELTKLHNEHGLDFLLATQAKGEENLKVLHSKLVNGNQRQQIIEVIRDEHAFTALTPTPGSNEAHEDDCGSYKMVPVFNDTKDIVISRGKNGQKKLHQHLYDLFTSLSQTNCKSIAKEWIKAVEPKKQASYPYKLGNSSKPVWWPQDVEHLEPDHLNKEKRTALLILLAMNPNLDLDRFKERTDFLLSQKPFLLKRIVDEIYYFAFYSRLFYGAGEKEKENYYKYLCSKVSLHELHLLHGPSIKLIGSNFSSSGRFTLVNSEIDTDSINKTAFLLVSGSSKCKKPIKKDLKRKLCDFVQVEKINEAYYEQREDSEDEYVPFSKRQKQIRYDDYSSDSVIVSDDEKLLSPLCEYSQDFSSYLNYKIGSSDSAAFFSDDPSDEMDDFEEEFDITSKPTQGLTL</sequence>
<dbReference type="PANTHER" id="PTHR36102">
    <property type="entry name" value="CHROMOSOME 10, WHOLE GENOME SHOTGUN SEQUENCE"/>
    <property type="match status" value="1"/>
</dbReference>
<dbReference type="STRING" id="984485.A0A1E4RIL3"/>
<proteinExistence type="predicted"/>
<evidence type="ECO:0000313" key="2">
    <source>
        <dbReference type="EMBL" id="ODV66935.1"/>
    </source>
</evidence>
<dbReference type="EMBL" id="KV454541">
    <property type="protein sequence ID" value="ODV66935.1"/>
    <property type="molecule type" value="Genomic_DNA"/>
</dbReference>
<organism evidence="2 3">
    <name type="scientific">Hyphopichia burtonii NRRL Y-1933</name>
    <dbReference type="NCBI Taxonomy" id="984485"/>
    <lineage>
        <taxon>Eukaryota</taxon>
        <taxon>Fungi</taxon>
        <taxon>Dikarya</taxon>
        <taxon>Ascomycota</taxon>
        <taxon>Saccharomycotina</taxon>
        <taxon>Pichiomycetes</taxon>
        <taxon>Debaryomycetaceae</taxon>
        <taxon>Hyphopichia</taxon>
    </lineage>
</organism>
<name>A0A1E4RIL3_9ASCO</name>
<dbReference type="Pfam" id="PF11001">
    <property type="entry name" value="AFUB_07903_YDR124W_hel"/>
    <property type="match status" value="1"/>
</dbReference>
<feature type="domain" description="Subtelomeric hrmA-associated cluster protein AFUB-079030/YDR124W-like helical bundle" evidence="1">
    <location>
        <begin position="137"/>
        <end position="248"/>
    </location>
</feature>
<dbReference type="PANTHER" id="PTHR36102:SF1">
    <property type="entry name" value="YDR124W-LIKE HELICAL BUNDLE DOMAIN-CONTAINING PROTEIN"/>
    <property type="match status" value="1"/>
</dbReference>